<name>A0A846QR74_9BACT</name>
<proteinExistence type="predicted"/>
<reference evidence="1 2" key="1">
    <citation type="submission" date="2020-03" db="EMBL/GenBank/DDBJ databases">
        <title>Genomic Encyclopedia of Type Strains, Phase IV (KMG-IV): sequencing the most valuable type-strain genomes for metagenomic binning, comparative biology and taxonomic classification.</title>
        <authorList>
            <person name="Goeker M."/>
        </authorList>
    </citation>
    <scope>NUCLEOTIDE SEQUENCE [LARGE SCALE GENOMIC DNA]</scope>
    <source>
        <strain evidence="1 2">DSM 24233</strain>
    </source>
</reference>
<dbReference type="RefSeq" id="WP_167940239.1">
    <property type="nucleotide sequence ID" value="NZ_JAATJA010000001.1"/>
</dbReference>
<evidence type="ECO:0000313" key="2">
    <source>
        <dbReference type="Proteomes" id="UP000580856"/>
    </source>
</evidence>
<sequence length="208" mass="22748">MSDFTFVSGWAGRADLYPEFAERGEFLVPFVDHAPQDIAERLLCGGGTLVGWSTGAHIILRDIARLAPLYEQITLVAPFYIFTRCLLTGTVEKMIANMERFPERTVRGFYRNCGIRDANASWAEGAVEPLLDGLRFLLESRAQLPAEGHFGNVLVIGGLSDKIVPLSEAVGIAGKLEGALYRSVSEGHFMPARTIAGVVHEATGRRIL</sequence>
<dbReference type="AlphaFoldDB" id="A0A846QR74"/>
<evidence type="ECO:0000313" key="1">
    <source>
        <dbReference type="EMBL" id="NJB67159.1"/>
    </source>
</evidence>
<protein>
    <recommendedName>
        <fullName evidence="3">Pimeloyl-[acyl-carrier protein] methyl ester esterase</fullName>
    </recommendedName>
</protein>
<organism evidence="1 2">
    <name type="scientific">Desulfobaculum xiamenense</name>
    <dbReference type="NCBI Taxonomy" id="995050"/>
    <lineage>
        <taxon>Bacteria</taxon>
        <taxon>Pseudomonadati</taxon>
        <taxon>Thermodesulfobacteriota</taxon>
        <taxon>Desulfovibrionia</taxon>
        <taxon>Desulfovibrionales</taxon>
        <taxon>Desulfovibrionaceae</taxon>
        <taxon>Desulfobaculum</taxon>
    </lineage>
</organism>
<keyword evidence="2" id="KW-1185">Reference proteome</keyword>
<dbReference type="EMBL" id="JAATJA010000001">
    <property type="protein sequence ID" value="NJB67159.1"/>
    <property type="molecule type" value="Genomic_DNA"/>
</dbReference>
<gene>
    <name evidence="1" type="ORF">GGQ74_000799</name>
</gene>
<dbReference type="Proteomes" id="UP000580856">
    <property type="component" value="Unassembled WGS sequence"/>
</dbReference>
<comment type="caution">
    <text evidence="1">The sequence shown here is derived from an EMBL/GenBank/DDBJ whole genome shotgun (WGS) entry which is preliminary data.</text>
</comment>
<dbReference type="SUPFAM" id="SSF53474">
    <property type="entry name" value="alpha/beta-Hydrolases"/>
    <property type="match status" value="1"/>
</dbReference>
<dbReference type="InterPro" id="IPR029058">
    <property type="entry name" value="AB_hydrolase_fold"/>
</dbReference>
<evidence type="ECO:0008006" key="3">
    <source>
        <dbReference type="Google" id="ProtNLM"/>
    </source>
</evidence>
<dbReference type="Gene3D" id="3.40.50.1820">
    <property type="entry name" value="alpha/beta hydrolase"/>
    <property type="match status" value="1"/>
</dbReference>
<accession>A0A846QR74</accession>